<dbReference type="InterPro" id="IPR016166">
    <property type="entry name" value="FAD-bd_PCMH"/>
</dbReference>
<dbReference type="OrthoDB" id="9800184at2"/>
<feature type="domain" description="FAD-binding PCMH-type" evidence="3">
    <location>
        <begin position="12"/>
        <end position="180"/>
    </location>
</feature>
<evidence type="ECO:0000313" key="5">
    <source>
        <dbReference type="Proteomes" id="UP000265742"/>
    </source>
</evidence>
<dbReference type="Gene3D" id="3.30.43.10">
    <property type="entry name" value="Uridine Diphospho-n-acetylenolpyruvylglucosamine Reductase, domain 2"/>
    <property type="match status" value="1"/>
</dbReference>
<evidence type="ECO:0000313" key="4">
    <source>
        <dbReference type="EMBL" id="RIX30582.1"/>
    </source>
</evidence>
<protein>
    <submittedName>
        <fullName evidence="4">FAD-binding protein</fullName>
    </submittedName>
</protein>
<dbReference type="InterPro" id="IPR016169">
    <property type="entry name" value="FAD-bd_PCMH_sub2"/>
</dbReference>
<comment type="caution">
    <text evidence="4">The sequence shown here is derived from an EMBL/GenBank/DDBJ whole genome shotgun (WGS) entry which is preliminary data.</text>
</comment>
<dbReference type="PANTHER" id="PTHR43762:SF1">
    <property type="entry name" value="D-ARABINONO-1,4-LACTONE OXIDASE"/>
    <property type="match status" value="1"/>
</dbReference>
<accession>A0A3A1U2E7</accession>
<dbReference type="SUPFAM" id="SSF56176">
    <property type="entry name" value="FAD-binding/transporter-associated domain-like"/>
    <property type="match status" value="1"/>
</dbReference>
<dbReference type="Pfam" id="PF01565">
    <property type="entry name" value="FAD_binding_4"/>
    <property type="match status" value="1"/>
</dbReference>
<dbReference type="InterPro" id="IPR006094">
    <property type="entry name" value="Oxid_FAD_bind_N"/>
</dbReference>
<organism evidence="4 5">
    <name type="scientific">Amnibacterium setariae</name>
    <dbReference type="NCBI Taxonomy" id="2306585"/>
    <lineage>
        <taxon>Bacteria</taxon>
        <taxon>Bacillati</taxon>
        <taxon>Actinomycetota</taxon>
        <taxon>Actinomycetes</taxon>
        <taxon>Micrococcales</taxon>
        <taxon>Microbacteriaceae</taxon>
        <taxon>Amnibacterium</taxon>
    </lineage>
</organism>
<keyword evidence="5" id="KW-1185">Reference proteome</keyword>
<dbReference type="Gene3D" id="3.30.70.2520">
    <property type="match status" value="1"/>
</dbReference>
<dbReference type="Pfam" id="PF04030">
    <property type="entry name" value="ALO"/>
    <property type="match status" value="1"/>
</dbReference>
<evidence type="ECO:0000256" key="2">
    <source>
        <dbReference type="SAM" id="MobiDB-lite"/>
    </source>
</evidence>
<dbReference type="RefSeq" id="WP_119480944.1">
    <property type="nucleotide sequence ID" value="NZ_QXTG01000001.1"/>
</dbReference>
<dbReference type="Proteomes" id="UP000265742">
    <property type="component" value="Unassembled WGS sequence"/>
</dbReference>
<dbReference type="InterPro" id="IPR036318">
    <property type="entry name" value="FAD-bd_PCMH-like_sf"/>
</dbReference>
<name>A0A3A1U2E7_9MICO</name>
<dbReference type="GO" id="GO:0003885">
    <property type="term" value="F:D-arabinono-1,4-lactone oxidase activity"/>
    <property type="evidence" value="ECO:0007669"/>
    <property type="project" value="InterPro"/>
</dbReference>
<dbReference type="GO" id="GO:0016020">
    <property type="term" value="C:membrane"/>
    <property type="evidence" value="ECO:0007669"/>
    <property type="project" value="InterPro"/>
</dbReference>
<evidence type="ECO:0000256" key="1">
    <source>
        <dbReference type="ARBA" id="ARBA00023002"/>
    </source>
</evidence>
<dbReference type="InterPro" id="IPR010031">
    <property type="entry name" value="FAD_lactone_oxidase-like"/>
</dbReference>
<dbReference type="InterPro" id="IPR007173">
    <property type="entry name" value="ALO_C"/>
</dbReference>
<sequence length="434" mass="46882">MTGTWTNWGRTSRSTPARTVRPRSAEAVARAFQQASRDGLTVRPVGSAHSFTALARTEGVLLETTGLAGLRGVDRDAGRITVGGGTTIAQTARLAGRFGLALSNLGDIDRQTIAGAIGTGTHGTGAGFGPIASQVVALQLVTPGGDVLDLAGDDPLLPAARVSLGALGVVTAVTLQCVPAFGLAAEERAEPLDAVVDGLLDRVAAADHFEFYWFPGTDLALTKTNTRVPLDAVGPSASRLRRFVDDEVLSNGVFELTCRVGRRAPVLVPAINRLAARTVAERDWSAPSHEVFTSPRRVRFAESEWAVPLERLPEAFEAFRSALRRSRLRISFPVEVRAAAADDSAWLSTSAGRATGYVAVHCYARDVRREYFRIAERVFAGFEGRPHWGKLHTRGAEQLRERYPRFDDFVAVRRRLDPGGLLRNRHLDHVLGPL</sequence>
<dbReference type="AlphaFoldDB" id="A0A3A1U2E7"/>
<dbReference type="InterPro" id="IPR016171">
    <property type="entry name" value="Vanillyl_alc_oxidase_C-sub2"/>
</dbReference>
<keyword evidence="1" id="KW-0560">Oxidoreductase</keyword>
<dbReference type="Gene3D" id="1.10.45.10">
    <property type="entry name" value="Vanillyl-alcohol Oxidase, Chain A, domain 4"/>
    <property type="match status" value="1"/>
</dbReference>
<reference evidence="5" key="1">
    <citation type="submission" date="2018-09" db="EMBL/GenBank/DDBJ databases">
        <authorList>
            <person name="Kim I."/>
        </authorList>
    </citation>
    <scope>NUCLEOTIDE SEQUENCE [LARGE SCALE GENOMIC DNA]</scope>
    <source>
        <strain evidence="5">DD4a</strain>
    </source>
</reference>
<gene>
    <name evidence="4" type="ORF">D1781_03965</name>
</gene>
<dbReference type="NCBIfam" id="TIGR01679">
    <property type="entry name" value="bact_FAD_ox"/>
    <property type="match status" value="1"/>
</dbReference>
<feature type="region of interest" description="Disordered" evidence="2">
    <location>
        <begin position="1"/>
        <end position="22"/>
    </location>
</feature>
<dbReference type="GO" id="GO:0080049">
    <property type="term" value="F:L-gulono-1,4-lactone dehydrogenase activity"/>
    <property type="evidence" value="ECO:0007669"/>
    <property type="project" value="TreeGrafter"/>
</dbReference>
<dbReference type="PIRSF" id="PIRSF000136">
    <property type="entry name" value="LGO_GLO"/>
    <property type="match status" value="1"/>
</dbReference>
<dbReference type="PROSITE" id="PS51387">
    <property type="entry name" value="FAD_PCMH"/>
    <property type="match status" value="1"/>
</dbReference>
<dbReference type="Gene3D" id="3.30.465.10">
    <property type="match status" value="1"/>
</dbReference>
<dbReference type="EMBL" id="QXTG01000001">
    <property type="protein sequence ID" value="RIX30582.1"/>
    <property type="molecule type" value="Genomic_DNA"/>
</dbReference>
<feature type="compositionally biased region" description="Polar residues" evidence="2">
    <location>
        <begin position="1"/>
        <end position="17"/>
    </location>
</feature>
<proteinExistence type="predicted"/>
<evidence type="ECO:0000259" key="3">
    <source>
        <dbReference type="PROSITE" id="PS51387"/>
    </source>
</evidence>
<dbReference type="GO" id="GO:0071949">
    <property type="term" value="F:FAD binding"/>
    <property type="evidence" value="ECO:0007669"/>
    <property type="project" value="InterPro"/>
</dbReference>
<dbReference type="InterPro" id="IPR016167">
    <property type="entry name" value="FAD-bd_PCMH_sub1"/>
</dbReference>
<dbReference type="PANTHER" id="PTHR43762">
    <property type="entry name" value="L-GULONOLACTONE OXIDASE"/>
    <property type="match status" value="1"/>
</dbReference>